<proteinExistence type="predicted"/>
<gene>
    <name evidence="2" type="ORF">BGO89_06090</name>
</gene>
<name>A0A1M3KZH4_9BACT</name>
<sequence>MIVRHIVWPVFAVFITVLAASCVQAPDAPTGSAGIVRPGGVYVLCEGLWRQDNSELSYLQPEFVDVVRDVVSTVNPGLRLGDTASDVVVRGDTMYVCVSTSHTIESYRRSTGEWLGRMTMPAGREPYRMVLADDSTAYCTNLNDDSITEFDPRTLTIRIERAAVGPAPEGIAVTRNAIFVANSGLGDLRAGEDGAGTVAVLDRSDLATVNSVRGLVNVAALKYDALRNRMWASYRNLPSRKDSLGGIVLIDPDRATIIGHWRYTAPRGMAIDDRTGLLYVLHADGIDEIDVTASTTRRIIGHVSRDGNDVWFALAFDPSRSLLWVGNARTYVLDGEALAISLDGGIVHRLTVGLNPTAFVF</sequence>
<dbReference type="AlphaFoldDB" id="A0A1M3KZH4"/>
<evidence type="ECO:0000256" key="1">
    <source>
        <dbReference type="SAM" id="SignalP"/>
    </source>
</evidence>
<dbReference type="PANTHER" id="PTHR47197:SF3">
    <property type="entry name" value="DIHYDRO-HEME D1 DEHYDROGENASE"/>
    <property type="match status" value="1"/>
</dbReference>
<accession>A0A1M3KZH4</accession>
<dbReference type="STRING" id="1895771.BGO89_06090"/>
<dbReference type="PROSITE" id="PS51257">
    <property type="entry name" value="PROKAR_LIPOPROTEIN"/>
    <property type="match status" value="1"/>
</dbReference>
<keyword evidence="1" id="KW-0732">Signal</keyword>
<organism evidence="2 3">
    <name type="scientific">Candidatus Kapaibacterium thiocyanatum</name>
    <dbReference type="NCBI Taxonomy" id="1895771"/>
    <lineage>
        <taxon>Bacteria</taxon>
        <taxon>Pseudomonadati</taxon>
        <taxon>Candidatus Kapaibacteriota</taxon>
        <taxon>Candidatus Kapaibacteriia</taxon>
        <taxon>Candidatus Kapaibacteriales</taxon>
        <taxon>Candidatus Kapaibacteriaceae</taxon>
        <taxon>Candidatus Kapaibacterium</taxon>
    </lineage>
</organism>
<protein>
    <recommendedName>
        <fullName evidence="4">SMP-30/Gluconolactonase/LRE-like region domain-containing protein</fullName>
    </recommendedName>
</protein>
<dbReference type="InterPro" id="IPR015943">
    <property type="entry name" value="WD40/YVTN_repeat-like_dom_sf"/>
</dbReference>
<feature type="chain" id="PRO_5012679891" description="SMP-30/Gluconolactonase/LRE-like region domain-containing protein" evidence="1">
    <location>
        <begin position="20"/>
        <end position="361"/>
    </location>
</feature>
<evidence type="ECO:0000313" key="2">
    <source>
        <dbReference type="EMBL" id="OJX57967.1"/>
    </source>
</evidence>
<dbReference type="PANTHER" id="PTHR47197">
    <property type="entry name" value="PROTEIN NIRF"/>
    <property type="match status" value="1"/>
</dbReference>
<dbReference type="Proteomes" id="UP000184233">
    <property type="component" value="Unassembled WGS sequence"/>
</dbReference>
<dbReference type="InterPro" id="IPR051200">
    <property type="entry name" value="Host-pathogen_enzymatic-act"/>
</dbReference>
<dbReference type="Gene3D" id="2.130.10.10">
    <property type="entry name" value="YVTN repeat-like/Quinoprotein amine dehydrogenase"/>
    <property type="match status" value="1"/>
</dbReference>
<dbReference type="InterPro" id="IPR011044">
    <property type="entry name" value="Quino_amine_DH_bsu"/>
</dbReference>
<dbReference type="SUPFAM" id="SSF50969">
    <property type="entry name" value="YVTN repeat-like/Quinoprotein amine dehydrogenase"/>
    <property type="match status" value="1"/>
</dbReference>
<evidence type="ECO:0008006" key="4">
    <source>
        <dbReference type="Google" id="ProtNLM"/>
    </source>
</evidence>
<feature type="signal peptide" evidence="1">
    <location>
        <begin position="1"/>
        <end position="19"/>
    </location>
</feature>
<comment type="caution">
    <text evidence="2">The sequence shown here is derived from an EMBL/GenBank/DDBJ whole genome shotgun (WGS) entry which is preliminary data.</text>
</comment>
<dbReference type="EMBL" id="MKVH01000020">
    <property type="protein sequence ID" value="OJX57967.1"/>
    <property type="molecule type" value="Genomic_DNA"/>
</dbReference>
<evidence type="ECO:0000313" key="3">
    <source>
        <dbReference type="Proteomes" id="UP000184233"/>
    </source>
</evidence>
<reference evidence="2 3" key="1">
    <citation type="submission" date="2016-09" db="EMBL/GenBank/DDBJ databases">
        <title>Genome-resolved meta-omics ties microbial dynamics to process performance in biotechnology for thiocyanate degradation.</title>
        <authorList>
            <person name="Kantor R.S."/>
            <person name="Huddy R.J."/>
            <person name="Iyer R."/>
            <person name="Thomas B.C."/>
            <person name="Brown C.T."/>
            <person name="Anantharaman K."/>
            <person name="Tringe S."/>
            <person name="Hettich R.L."/>
            <person name="Harrison S.T."/>
            <person name="Banfield J.F."/>
        </authorList>
    </citation>
    <scope>NUCLEOTIDE SEQUENCE [LARGE SCALE GENOMIC DNA]</scope>
    <source>
        <strain evidence="2">59-99</strain>
    </source>
</reference>